<dbReference type="STRING" id="479433.Caci_1375"/>
<dbReference type="HOGENOM" id="CLU_115857_1_0_11"/>
<dbReference type="Gene3D" id="1.20.120.520">
    <property type="entry name" value="nmb1532 protein domain like"/>
    <property type="match status" value="1"/>
</dbReference>
<organism evidence="2 3">
    <name type="scientific">Catenulispora acidiphila (strain DSM 44928 / JCM 14897 / NBRC 102108 / NRRL B-24433 / ID139908)</name>
    <dbReference type="NCBI Taxonomy" id="479433"/>
    <lineage>
        <taxon>Bacteria</taxon>
        <taxon>Bacillati</taxon>
        <taxon>Actinomycetota</taxon>
        <taxon>Actinomycetes</taxon>
        <taxon>Catenulisporales</taxon>
        <taxon>Catenulisporaceae</taxon>
        <taxon>Catenulispora</taxon>
    </lineage>
</organism>
<evidence type="ECO:0000313" key="2">
    <source>
        <dbReference type="EMBL" id="ACU70298.1"/>
    </source>
</evidence>
<dbReference type="InterPro" id="IPR012312">
    <property type="entry name" value="Hemerythrin-like"/>
</dbReference>
<dbReference type="EMBL" id="CP001700">
    <property type="protein sequence ID" value="ACU70298.1"/>
    <property type="molecule type" value="Genomic_DNA"/>
</dbReference>
<keyword evidence="3" id="KW-1185">Reference proteome</keyword>
<dbReference type="eggNOG" id="COG3945">
    <property type="taxonomic scope" value="Bacteria"/>
</dbReference>
<dbReference type="OrthoDB" id="8225825at2"/>
<protein>
    <submittedName>
        <fullName evidence="2">Hemerythrin HHE cation binding domain protein</fullName>
    </submittedName>
</protein>
<dbReference type="Pfam" id="PF01814">
    <property type="entry name" value="Hemerythrin"/>
    <property type="match status" value="1"/>
</dbReference>
<dbReference type="InParanoid" id="C7Q8N3"/>
<dbReference type="RefSeq" id="WP_012785592.1">
    <property type="nucleotide sequence ID" value="NC_013131.1"/>
</dbReference>
<proteinExistence type="predicted"/>
<accession>C7Q8N3</accession>
<evidence type="ECO:0000259" key="1">
    <source>
        <dbReference type="Pfam" id="PF01814"/>
    </source>
</evidence>
<reference evidence="2 3" key="1">
    <citation type="journal article" date="2009" name="Stand. Genomic Sci.">
        <title>Complete genome sequence of Catenulispora acidiphila type strain (ID 139908).</title>
        <authorList>
            <person name="Copeland A."/>
            <person name="Lapidus A."/>
            <person name="Glavina Del Rio T."/>
            <person name="Nolan M."/>
            <person name="Lucas S."/>
            <person name="Chen F."/>
            <person name="Tice H."/>
            <person name="Cheng J.F."/>
            <person name="Bruce D."/>
            <person name="Goodwin L."/>
            <person name="Pitluck S."/>
            <person name="Mikhailova N."/>
            <person name="Pati A."/>
            <person name="Ivanova N."/>
            <person name="Mavromatis K."/>
            <person name="Chen A."/>
            <person name="Palaniappan K."/>
            <person name="Chain P."/>
            <person name="Land M."/>
            <person name="Hauser L."/>
            <person name="Chang Y.J."/>
            <person name="Jeffries C.D."/>
            <person name="Chertkov O."/>
            <person name="Brettin T."/>
            <person name="Detter J.C."/>
            <person name="Han C."/>
            <person name="Ali Z."/>
            <person name="Tindall B.J."/>
            <person name="Goker M."/>
            <person name="Bristow J."/>
            <person name="Eisen J.A."/>
            <person name="Markowitz V."/>
            <person name="Hugenholtz P."/>
            <person name="Kyrpides N.C."/>
            <person name="Klenk H.P."/>
        </authorList>
    </citation>
    <scope>NUCLEOTIDE SEQUENCE [LARGE SCALE GENOMIC DNA]</scope>
    <source>
        <strain evidence="3">DSM 44928 / JCM 14897 / NBRC 102108 / NRRL B-24433 / ID139908</strain>
    </source>
</reference>
<name>C7Q8N3_CATAD</name>
<dbReference type="KEGG" id="cai:Caci_1375"/>
<sequence length="168" mass="18596">MDQLTAFGNQLLAVHGWLREQLGRLRDAAEDGTAVDTSDLDLRAHCFAFCAALEDHHRLEDTSVFLAVVAEYPELESVVAELMRDHEQIAALLRQVRIVADALADEPSPEELRRLRNELDGLAALAESHFTYEERKLVAALDQLTGGDLAPFADPALADHVRQNNSRG</sequence>
<evidence type="ECO:0000313" key="3">
    <source>
        <dbReference type="Proteomes" id="UP000000851"/>
    </source>
</evidence>
<dbReference type="Proteomes" id="UP000000851">
    <property type="component" value="Chromosome"/>
</dbReference>
<feature type="domain" description="Hemerythrin-like" evidence="1">
    <location>
        <begin position="10"/>
        <end position="140"/>
    </location>
</feature>
<gene>
    <name evidence="2" type="ordered locus">Caci_1375</name>
</gene>
<dbReference type="AlphaFoldDB" id="C7Q8N3"/>